<proteinExistence type="predicted"/>
<accession>A0A915JG08</accession>
<evidence type="ECO:0000313" key="1">
    <source>
        <dbReference type="Proteomes" id="UP000887565"/>
    </source>
</evidence>
<protein>
    <submittedName>
        <fullName evidence="2">Uncharacterized protein</fullName>
    </submittedName>
</protein>
<dbReference type="Proteomes" id="UP000887565">
    <property type="component" value="Unplaced"/>
</dbReference>
<reference evidence="2" key="1">
    <citation type="submission" date="2022-11" db="UniProtKB">
        <authorList>
            <consortium name="WormBaseParasite"/>
        </authorList>
    </citation>
    <scope>IDENTIFICATION</scope>
</reference>
<sequence>MLGFGVARIIFICAGLTSPKSVRRRLMEEEDKQLINQLKSSDVSILDDEENSTHSSINSLLLRIGLAKF</sequence>
<name>A0A915JG08_ROMCU</name>
<dbReference type="AlphaFoldDB" id="A0A915JG08"/>
<evidence type="ECO:0000313" key="2">
    <source>
        <dbReference type="WBParaSite" id="nRc.2.0.1.t24792-RA"/>
    </source>
</evidence>
<dbReference type="WBParaSite" id="nRc.2.0.1.t24792-RA">
    <property type="protein sequence ID" value="nRc.2.0.1.t24792-RA"/>
    <property type="gene ID" value="nRc.2.0.1.g24792"/>
</dbReference>
<keyword evidence="1" id="KW-1185">Reference proteome</keyword>
<organism evidence="1 2">
    <name type="scientific">Romanomermis culicivorax</name>
    <name type="common">Nematode worm</name>
    <dbReference type="NCBI Taxonomy" id="13658"/>
    <lineage>
        <taxon>Eukaryota</taxon>
        <taxon>Metazoa</taxon>
        <taxon>Ecdysozoa</taxon>
        <taxon>Nematoda</taxon>
        <taxon>Enoplea</taxon>
        <taxon>Dorylaimia</taxon>
        <taxon>Mermithida</taxon>
        <taxon>Mermithoidea</taxon>
        <taxon>Mermithidae</taxon>
        <taxon>Romanomermis</taxon>
    </lineage>
</organism>